<evidence type="ECO:0000256" key="3">
    <source>
        <dbReference type="SAM" id="SignalP"/>
    </source>
</evidence>
<evidence type="ECO:0000313" key="5">
    <source>
        <dbReference type="Proteomes" id="UP000639606"/>
    </source>
</evidence>
<reference evidence="4" key="1">
    <citation type="journal article" date="2014" name="Int. J. Syst. Evol. Microbiol.">
        <title>Complete genome sequence of Corynebacterium casei LMG S-19264T (=DSM 44701T), isolated from a smear-ripened cheese.</title>
        <authorList>
            <consortium name="US DOE Joint Genome Institute (JGI-PGF)"/>
            <person name="Walter F."/>
            <person name="Albersmeier A."/>
            <person name="Kalinowski J."/>
            <person name="Ruckert C."/>
        </authorList>
    </citation>
    <scope>NUCLEOTIDE SEQUENCE</scope>
    <source>
        <strain evidence="4">JCM 3313</strain>
    </source>
</reference>
<feature type="coiled-coil region" evidence="1">
    <location>
        <begin position="183"/>
        <end position="210"/>
    </location>
</feature>
<organism evidence="4 5">
    <name type="scientific">Saccharothrix coeruleofusca</name>
    <dbReference type="NCBI Taxonomy" id="33919"/>
    <lineage>
        <taxon>Bacteria</taxon>
        <taxon>Bacillati</taxon>
        <taxon>Actinomycetota</taxon>
        <taxon>Actinomycetes</taxon>
        <taxon>Pseudonocardiales</taxon>
        <taxon>Pseudonocardiaceae</taxon>
        <taxon>Saccharothrix</taxon>
    </lineage>
</organism>
<feature type="signal peptide" evidence="3">
    <location>
        <begin position="1"/>
        <end position="26"/>
    </location>
</feature>
<evidence type="ECO:0008006" key="6">
    <source>
        <dbReference type="Google" id="ProtNLM"/>
    </source>
</evidence>
<evidence type="ECO:0000256" key="2">
    <source>
        <dbReference type="SAM" id="MobiDB-lite"/>
    </source>
</evidence>
<feature type="compositionally biased region" description="Low complexity" evidence="2">
    <location>
        <begin position="137"/>
        <end position="155"/>
    </location>
</feature>
<feature type="chain" id="PRO_5037392415" description="Secreted protein" evidence="3">
    <location>
        <begin position="27"/>
        <end position="259"/>
    </location>
</feature>
<keyword evidence="1" id="KW-0175">Coiled coil</keyword>
<evidence type="ECO:0000313" key="4">
    <source>
        <dbReference type="EMBL" id="GGP54985.1"/>
    </source>
</evidence>
<gene>
    <name evidence="4" type="ORF">GCM10010185_29390</name>
</gene>
<name>A0A918AN74_9PSEU</name>
<keyword evidence="5" id="KW-1185">Reference proteome</keyword>
<protein>
    <recommendedName>
        <fullName evidence="6">Secreted protein</fullName>
    </recommendedName>
</protein>
<evidence type="ECO:0000256" key="1">
    <source>
        <dbReference type="SAM" id="Coils"/>
    </source>
</evidence>
<sequence length="259" mass="26805">MPRRGNRLLVVGLVGAAALTSAMAVAALATGAEPVAAGVVCPNPVDELPAIPAGARIQVERELSALDQQVAEANERLVSTAGQGGPNFAQNAILGPLRDKRAATLERIAIAIGREADRPEGLEQFATCALLGEGEQPAPTTTTTARETTSTTAAPEQEQDDVAARIACPDPTGALPAVPQAARAEVERELANLDRQVEEANERLVSTRGQGGPNFVDNAILGPLESKRAAALDRIEIAIGRVSDQRPGGLESFAECSLG</sequence>
<reference evidence="4" key="2">
    <citation type="submission" date="2020-09" db="EMBL/GenBank/DDBJ databases">
        <authorList>
            <person name="Sun Q."/>
            <person name="Ohkuma M."/>
        </authorList>
    </citation>
    <scope>NUCLEOTIDE SEQUENCE</scope>
    <source>
        <strain evidence="4">JCM 3313</strain>
    </source>
</reference>
<dbReference type="EMBL" id="BMRG01000004">
    <property type="protein sequence ID" value="GGP54985.1"/>
    <property type="molecule type" value="Genomic_DNA"/>
</dbReference>
<comment type="caution">
    <text evidence="4">The sequence shown here is derived from an EMBL/GenBank/DDBJ whole genome shotgun (WGS) entry which is preliminary data.</text>
</comment>
<dbReference type="Proteomes" id="UP000639606">
    <property type="component" value="Unassembled WGS sequence"/>
</dbReference>
<dbReference type="AlphaFoldDB" id="A0A918AN74"/>
<keyword evidence="3" id="KW-0732">Signal</keyword>
<accession>A0A918AN74</accession>
<feature type="region of interest" description="Disordered" evidence="2">
    <location>
        <begin position="133"/>
        <end position="159"/>
    </location>
</feature>
<proteinExistence type="predicted"/>